<evidence type="ECO:0000313" key="9">
    <source>
        <dbReference type="Proteomes" id="UP001431221"/>
    </source>
</evidence>
<organism evidence="8 9">
    <name type="scientific">Roseibium sediminicola</name>
    <dbReference type="NCBI Taxonomy" id="2933272"/>
    <lineage>
        <taxon>Bacteria</taxon>
        <taxon>Pseudomonadati</taxon>
        <taxon>Pseudomonadota</taxon>
        <taxon>Alphaproteobacteria</taxon>
        <taxon>Hyphomicrobiales</taxon>
        <taxon>Stappiaceae</taxon>
        <taxon>Roseibium</taxon>
    </lineage>
</organism>
<dbReference type="InterPro" id="IPR007688">
    <property type="entry name" value="Conjugal_tfr_TrbL/VirB6"/>
</dbReference>
<feature type="region of interest" description="Disordered" evidence="6">
    <location>
        <begin position="368"/>
        <end position="405"/>
    </location>
</feature>
<evidence type="ECO:0000256" key="7">
    <source>
        <dbReference type="SAM" id="Phobius"/>
    </source>
</evidence>
<feature type="compositionally biased region" description="Gly residues" evidence="6">
    <location>
        <begin position="396"/>
        <end position="405"/>
    </location>
</feature>
<feature type="transmembrane region" description="Helical" evidence="7">
    <location>
        <begin position="253"/>
        <end position="273"/>
    </location>
</feature>
<evidence type="ECO:0000256" key="1">
    <source>
        <dbReference type="ARBA" id="ARBA00004141"/>
    </source>
</evidence>
<evidence type="ECO:0000256" key="5">
    <source>
        <dbReference type="ARBA" id="ARBA00023136"/>
    </source>
</evidence>
<reference evidence="8" key="1">
    <citation type="submission" date="2022-04" db="EMBL/GenBank/DDBJ databases">
        <title>Roseibium sp. CAU 1639 isolated from mud.</title>
        <authorList>
            <person name="Kim W."/>
        </authorList>
    </citation>
    <scope>NUCLEOTIDE SEQUENCE</scope>
    <source>
        <strain evidence="8">CAU 1639</strain>
    </source>
</reference>
<dbReference type="EMBL" id="JALNMJ010000020">
    <property type="protein sequence ID" value="MCK7614960.1"/>
    <property type="molecule type" value="Genomic_DNA"/>
</dbReference>
<keyword evidence="4 7" id="KW-1133">Transmembrane helix</keyword>
<feature type="transmembrane region" description="Helical" evidence="7">
    <location>
        <begin position="53"/>
        <end position="78"/>
    </location>
</feature>
<protein>
    <submittedName>
        <fullName evidence="8">P-type conjugative transfer protein TrbL</fullName>
    </submittedName>
</protein>
<feature type="transmembrane region" description="Helical" evidence="7">
    <location>
        <begin position="90"/>
        <end position="107"/>
    </location>
</feature>
<feature type="transmembrane region" description="Helical" evidence="7">
    <location>
        <begin position="215"/>
        <end position="233"/>
    </location>
</feature>
<feature type="transmembrane region" description="Helical" evidence="7">
    <location>
        <begin position="170"/>
        <end position="203"/>
    </location>
</feature>
<comment type="similarity">
    <text evidence="2">Belongs to the TrbL/VirB6 family.</text>
</comment>
<dbReference type="InterPro" id="IPR014150">
    <property type="entry name" value="Conjugal_tfr_TrbL"/>
</dbReference>
<dbReference type="Proteomes" id="UP001431221">
    <property type="component" value="Unassembled WGS sequence"/>
</dbReference>
<accession>A0ABT0GZU3</accession>
<name>A0ABT0GZU3_9HYPH</name>
<keyword evidence="5 7" id="KW-0472">Membrane</keyword>
<comment type="subcellular location">
    <subcellularLocation>
        <location evidence="1">Membrane</location>
        <topology evidence="1">Multi-pass membrane protein</topology>
    </subcellularLocation>
</comment>
<evidence type="ECO:0000256" key="6">
    <source>
        <dbReference type="SAM" id="MobiDB-lite"/>
    </source>
</evidence>
<evidence type="ECO:0000256" key="2">
    <source>
        <dbReference type="ARBA" id="ARBA00007802"/>
    </source>
</evidence>
<dbReference type="NCBIfam" id="TIGR02783">
    <property type="entry name" value="TrbL_P"/>
    <property type="match status" value="1"/>
</dbReference>
<sequence length="405" mass="40900">MARRKFGPLFGTLILGMVFASIFASTGFAQSGGALDTVQNSLANAAKSWESTLISGATSLFWLLATIEIGLAAVWLGVNAASLEVWATELVKRIIFIGFFAFVLTQGPQLAKDIVDSLWGIGSGSVSGKLSPADLFDTGLQVNGILNEQIQNLDWTAIAQALMLAGSGLIVLLCMALFAAVLLSVIVEMYIGLIAGMIMLGLGGSSYTKDFAVRYLIYAFSIGMKLMALSIIAKTGSTLLTNLAADPTMTTTASGPGMLAAIALAMFALSIFVPNIVQGVVQGVSAGSGMEVIRTGQGTSYYAGAAFRQTASVAGGIAGAGIGAAGLASGSYQAGRAASDAGHSPARSVAAAFGTGGKALTSAAADKLTGAPSAHGSSTLGLANHKLKQSLPNKPTGGGSSPKSS</sequence>
<proteinExistence type="inferred from homology"/>
<evidence type="ECO:0000256" key="3">
    <source>
        <dbReference type="ARBA" id="ARBA00022692"/>
    </source>
</evidence>
<evidence type="ECO:0000256" key="4">
    <source>
        <dbReference type="ARBA" id="ARBA00022989"/>
    </source>
</evidence>
<gene>
    <name evidence="8" type="primary">trbL</name>
    <name evidence="8" type="ORF">M0H32_22565</name>
</gene>
<keyword evidence="9" id="KW-1185">Reference proteome</keyword>
<dbReference type="RefSeq" id="WP_248157857.1">
    <property type="nucleotide sequence ID" value="NZ_JALNMJ010000020.1"/>
</dbReference>
<evidence type="ECO:0000313" key="8">
    <source>
        <dbReference type="EMBL" id="MCK7614960.1"/>
    </source>
</evidence>
<dbReference type="Pfam" id="PF04610">
    <property type="entry name" value="TrbL"/>
    <property type="match status" value="1"/>
</dbReference>
<comment type="caution">
    <text evidence="8">The sequence shown here is derived from an EMBL/GenBank/DDBJ whole genome shotgun (WGS) entry which is preliminary data.</text>
</comment>
<keyword evidence="3 7" id="KW-0812">Transmembrane</keyword>